<feature type="non-terminal residue" evidence="4">
    <location>
        <position position="341"/>
    </location>
</feature>
<evidence type="ECO:0000256" key="2">
    <source>
        <dbReference type="ARBA" id="ARBA00004117"/>
    </source>
</evidence>
<dbReference type="AlphaFoldDB" id="A0A382E0I2"/>
<dbReference type="HAMAP" id="MF_00416">
    <property type="entry name" value="FlgI"/>
    <property type="match status" value="1"/>
</dbReference>
<accession>A0A382E0I2</accession>
<protein>
    <recommendedName>
        <fullName evidence="5">Flagellar P-ring protein</fullName>
    </recommendedName>
</protein>
<dbReference type="Pfam" id="PF02119">
    <property type="entry name" value="FlgI"/>
    <property type="match status" value="1"/>
</dbReference>
<sequence length="341" mass="36085">MFRICIIAVLTCCTVAEAAVPVRIKDMARLQLGQEIQLTGMGLIIGLEGTGDGRQASFTLRMLANMMNRMNVKVDPNQIRVRNVASVSATAILSPYHHKGSRIDVQVASLGDAATLQGGTLLRTPLIGPDGEVYVQVQGPVSIGGFNLGGGGAGSVQKNHTVVGNIPNRGLVTRELEHLQDMGGHIELLLYQADWTTAARTAWAIDEYFGEFGLATAVDAGTIHINIDTELNDPQLMTEFIADIEKVTVVPDLKARVVVNERTGTVIIGENVSVSAVALSHGSLKLKIPGDSAGGGDLFGGGAQVVEEADHLHPMINSFDVGAMPTVRELVRNLNALGVTP</sequence>
<dbReference type="EMBL" id="UINC01041745">
    <property type="protein sequence ID" value="SVB43443.1"/>
    <property type="molecule type" value="Genomic_DNA"/>
</dbReference>
<evidence type="ECO:0008006" key="5">
    <source>
        <dbReference type="Google" id="ProtNLM"/>
    </source>
</evidence>
<dbReference type="PRINTS" id="PR01010">
    <property type="entry name" value="FLGPRINGFLGI"/>
</dbReference>
<comment type="subcellular location">
    <subcellularLocation>
        <location evidence="2">Bacterial flagellum basal body</location>
    </subcellularLocation>
</comment>
<organism evidence="4">
    <name type="scientific">marine metagenome</name>
    <dbReference type="NCBI Taxonomy" id="408172"/>
    <lineage>
        <taxon>unclassified sequences</taxon>
        <taxon>metagenomes</taxon>
        <taxon>ecological metagenomes</taxon>
    </lineage>
</organism>
<reference evidence="4" key="1">
    <citation type="submission" date="2018-05" db="EMBL/GenBank/DDBJ databases">
        <authorList>
            <person name="Lanie J.A."/>
            <person name="Ng W.-L."/>
            <person name="Kazmierczak K.M."/>
            <person name="Andrzejewski T.M."/>
            <person name="Davidsen T.M."/>
            <person name="Wayne K.J."/>
            <person name="Tettelin H."/>
            <person name="Glass J.I."/>
            <person name="Rusch D."/>
            <person name="Podicherti R."/>
            <person name="Tsui H.-C.T."/>
            <person name="Winkler M.E."/>
        </authorList>
    </citation>
    <scope>NUCLEOTIDE SEQUENCE</scope>
</reference>
<dbReference type="GO" id="GO:0005198">
    <property type="term" value="F:structural molecule activity"/>
    <property type="evidence" value="ECO:0007669"/>
    <property type="project" value="InterPro"/>
</dbReference>
<keyword evidence="3" id="KW-0732">Signal</keyword>
<dbReference type="PANTHER" id="PTHR30381:SF0">
    <property type="entry name" value="FLAGELLAR P-RING PROTEIN"/>
    <property type="match status" value="1"/>
</dbReference>
<dbReference type="GO" id="GO:0009428">
    <property type="term" value="C:bacterial-type flagellum basal body, distal rod, P ring"/>
    <property type="evidence" value="ECO:0007669"/>
    <property type="project" value="InterPro"/>
</dbReference>
<evidence type="ECO:0000313" key="4">
    <source>
        <dbReference type="EMBL" id="SVB43443.1"/>
    </source>
</evidence>
<name>A0A382E0I2_9ZZZZ</name>
<gene>
    <name evidence="4" type="ORF">METZ01_LOCUS196297</name>
</gene>
<evidence type="ECO:0000256" key="3">
    <source>
        <dbReference type="ARBA" id="ARBA00022729"/>
    </source>
</evidence>
<dbReference type="InterPro" id="IPR001782">
    <property type="entry name" value="Flag_FlgI"/>
</dbReference>
<dbReference type="GO" id="GO:0030288">
    <property type="term" value="C:outer membrane-bounded periplasmic space"/>
    <property type="evidence" value="ECO:0007669"/>
    <property type="project" value="InterPro"/>
</dbReference>
<dbReference type="PANTHER" id="PTHR30381">
    <property type="entry name" value="FLAGELLAR P-RING PERIPLASMIC PROTEIN FLGI"/>
    <property type="match status" value="1"/>
</dbReference>
<proteinExistence type="inferred from homology"/>
<dbReference type="GO" id="GO:0071973">
    <property type="term" value="P:bacterial-type flagellum-dependent cell motility"/>
    <property type="evidence" value="ECO:0007669"/>
    <property type="project" value="InterPro"/>
</dbReference>
<evidence type="ECO:0000256" key="1">
    <source>
        <dbReference type="ARBA" id="ARBA00002591"/>
    </source>
</evidence>
<comment type="function">
    <text evidence="1">Assembles around the rod to form the L-ring and probably protects the motor/basal body from shearing forces during rotation.</text>
</comment>